<dbReference type="GeneID" id="54570296"/>
<evidence type="ECO:0000256" key="2">
    <source>
        <dbReference type="SAM" id="SignalP"/>
    </source>
</evidence>
<dbReference type="InterPro" id="IPR002018">
    <property type="entry name" value="CarbesteraseB"/>
</dbReference>
<accession>A0A6A6CJ83</accession>
<dbReference type="PANTHER" id="PTHR11559">
    <property type="entry name" value="CARBOXYLESTERASE"/>
    <property type="match status" value="1"/>
</dbReference>
<reference evidence="4" key="1">
    <citation type="journal article" date="2020" name="Stud. Mycol.">
        <title>101 Dothideomycetes genomes: a test case for predicting lifestyles and emergence of pathogens.</title>
        <authorList>
            <person name="Haridas S."/>
            <person name="Albert R."/>
            <person name="Binder M."/>
            <person name="Bloem J."/>
            <person name="Labutti K."/>
            <person name="Salamov A."/>
            <person name="Andreopoulos B."/>
            <person name="Baker S."/>
            <person name="Barry K."/>
            <person name="Bills G."/>
            <person name="Bluhm B."/>
            <person name="Cannon C."/>
            <person name="Castanera R."/>
            <person name="Culley D."/>
            <person name="Daum C."/>
            <person name="Ezra D."/>
            <person name="Gonzalez J."/>
            <person name="Henrissat B."/>
            <person name="Kuo A."/>
            <person name="Liang C."/>
            <person name="Lipzen A."/>
            <person name="Lutzoni F."/>
            <person name="Magnuson J."/>
            <person name="Mondo S."/>
            <person name="Nolan M."/>
            <person name="Ohm R."/>
            <person name="Pangilinan J."/>
            <person name="Park H.-J."/>
            <person name="Ramirez L."/>
            <person name="Alfaro M."/>
            <person name="Sun H."/>
            <person name="Tritt A."/>
            <person name="Yoshinaga Y."/>
            <person name="Zwiers L.-H."/>
            <person name="Turgeon B."/>
            <person name="Goodwin S."/>
            <person name="Spatafora J."/>
            <person name="Crous P."/>
            <person name="Grigoriev I."/>
        </authorList>
    </citation>
    <scope>NUCLEOTIDE SEQUENCE</scope>
    <source>
        <strain evidence="4">ATCC 36951</strain>
    </source>
</reference>
<proteinExistence type="predicted"/>
<feature type="signal peptide" evidence="2">
    <location>
        <begin position="1"/>
        <end position="15"/>
    </location>
</feature>
<dbReference type="InterPro" id="IPR050309">
    <property type="entry name" value="Type-B_Carboxylest/Lipase"/>
</dbReference>
<protein>
    <recommendedName>
        <fullName evidence="3">Carboxylesterase type B domain-containing protein</fullName>
    </recommendedName>
</protein>
<gene>
    <name evidence="4" type="ORF">M409DRAFT_66636</name>
</gene>
<dbReference type="Gene3D" id="3.40.50.1820">
    <property type="entry name" value="alpha/beta hydrolase"/>
    <property type="match status" value="1"/>
</dbReference>
<dbReference type="OrthoDB" id="408631at2759"/>
<feature type="region of interest" description="Disordered" evidence="1">
    <location>
        <begin position="190"/>
        <end position="224"/>
    </location>
</feature>
<feature type="chain" id="PRO_5025541244" description="Carboxylesterase type B domain-containing protein" evidence="2">
    <location>
        <begin position="16"/>
        <end position="554"/>
    </location>
</feature>
<dbReference type="Proteomes" id="UP000799537">
    <property type="component" value="Unassembled WGS sequence"/>
</dbReference>
<keyword evidence="2" id="KW-0732">Signal</keyword>
<dbReference type="EMBL" id="ML993596">
    <property type="protein sequence ID" value="KAF2166663.1"/>
    <property type="molecule type" value="Genomic_DNA"/>
</dbReference>
<evidence type="ECO:0000313" key="4">
    <source>
        <dbReference type="EMBL" id="KAF2166663.1"/>
    </source>
</evidence>
<dbReference type="InterPro" id="IPR029058">
    <property type="entry name" value="AB_hydrolase_fold"/>
</dbReference>
<evidence type="ECO:0000313" key="5">
    <source>
        <dbReference type="Proteomes" id="UP000799537"/>
    </source>
</evidence>
<evidence type="ECO:0000256" key="1">
    <source>
        <dbReference type="SAM" id="MobiDB-lite"/>
    </source>
</evidence>
<evidence type="ECO:0000259" key="3">
    <source>
        <dbReference type="Pfam" id="PF00135"/>
    </source>
</evidence>
<sequence length="554" mass="60386">MLLTALPLLAAFVTATERPAATTSNNITFYGGHKQRVESFLGIRFAHDTSGSRRFKPPIKFEYLPGSDVYATRIGPACPQPPNPNISEDCLRLNVFRPNGTTSTSKLPVMVYLHGGSFVAGSKDDPMTQPGGLILQSVQNGHSVMHVSMNYRLGVFGFAQSHALKKERSENAGLRDQRLASEWVMENIRAFGGDSSPSNPESESIGDADGNRLGDPDNVTIHGQSSGGLSVGMQILAFGGAKSQLFHRGIAQSQALENGITGNFTRNPMQKVADGTGCNTTDLQSADTITCLRKLSMDELLRAENNSLGASPGDNLGDEWLPVVDGDFLPAAPSNLIATGQFYNISMIAGWCQDDANQFVDFFRAYLPGFTTENLDNLLALYPISELQAAYFPNGSLEQPSELCRAGRIVRDILFVCQAVNLGAGLHKAGNKVYFYDQNQTMLTPLLESEGQYGYGVVHTSELAYVFGNLSYYEFPGIPYHPTTSDFALRDRESRTWSSFARREHGIYVIGGPNEGYAGLTDGNPASQRAVSGQRIRERCAFLNSPEIVRQQLY</sequence>
<organism evidence="4 5">
    <name type="scientific">Zasmidium cellare ATCC 36951</name>
    <dbReference type="NCBI Taxonomy" id="1080233"/>
    <lineage>
        <taxon>Eukaryota</taxon>
        <taxon>Fungi</taxon>
        <taxon>Dikarya</taxon>
        <taxon>Ascomycota</taxon>
        <taxon>Pezizomycotina</taxon>
        <taxon>Dothideomycetes</taxon>
        <taxon>Dothideomycetidae</taxon>
        <taxon>Mycosphaerellales</taxon>
        <taxon>Mycosphaerellaceae</taxon>
        <taxon>Zasmidium</taxon>
    </lineage>
</organism>
<feature type="domain" description="Carboxylesterase type B" evidence="3">
    <location>
        <begin position="214"/>
        <end position="504"/>
    </location>
</feature>
<dbReference type="SUPFAM" id="SSF53474">
    <property type="entry name" value="alpha/beta-Hydrolases"/>
    <property type="match status" value="1"/>
</dbReference>
<name>A0A6A6CJ83_ZASCE</name>
<keyword evidence="5" id="KW-1185">Reference proteome</keyword>
<dbReference type="AlphaFoldDB" id="A0A6A6CJ83"/>
<dbReference type="Pfam" id="PF00135">
    <property type="entry name" value="COesterase"/>
    <property type="match status" value="2"/>
</dbReference>
<feature type="domain" description="Carboxylesterase type B" evidence="3">
    <location>
        <begin position="34"/>
        <end position="195"/>
    </location>
</feature>
<dbReference type="RefSeq" id="XP_033667552.1">
    <property type="nucleotide sequence ID" value="XM_033817024.1"/>
</dbReference>